<dbReference type="Gene3D" id="3.30.1370.130">
    <property type="match status" value="1"/>
</dbReference>
<dbReference type="Pfam" id="PF03958">
    <property type="entry name" value="Secretin_N"/>
    <property type="match status" value="1"/>
</dbReference>
<evidence type="ECO:0000259" key="7">
    <source>
        <dbReference type="Pfam" id="PF03958"/>
    </source>
</evidence>
<dbReference type="EMBL" id="PCWA01000097">
    <property type="protein sequence ID" value="PIQ88514.1"/>
    <property type="molecule type" value="Genomic_DNA"/>
</dbReference>
<dbReference type="PRINTS" id="PR00811">
    <property type="entry name" value="BCTERIALGSPD"/>
</dbReference>
<proteinExistence type="inferred from homology"/>
<dbReference type="InterPro" id="IPR050810">
    <property type="entry name" value="Bact_Secretion_Sys_Channel"/>
</dbReference>
<dbReference type="InterPro" id="IPR004845">
    <property type="entry name" value="T2SS_GspD_CS"/>
</dbReference>
<evidence type="ECO:0000256" key="4">
    <source>
        <dbReference type="RuleBase" id="RU004003"/>
    </source>
</evidence>
<dbReference type="PANTHER" id="PTHR30332:SF24">
    <property type="entry name" value="SECRETIN GSPD-RELATED"/>
    <property type="match status" value="1"/>
</dbReference>
<dbReference type="PANTHER" id="PTHR30332">
    <property type="entry name" value="PROBABLE GENERAL SECRETION PATHWAY PROTEIN D"/>
    <property type="match status" value="1"/>
</dbReference>
<keyword evidence="2" id="KW-0732">Signal</keyword>
<feature type="domain" description="NolW-like" evidence="7">
    <location>
        <begin position="145"/>
        <end position="206"/>
    </location>
</feature>
<evidence type="ECO:0000313" key="9">
    <source>
        <dbReference type="Proteomes" id="UP000229641"/>
    </source>
</evidence>
<dbReference type="PROSITE" id="PS00875">
    <property type="entry name" value="T2SP_D"/>
    <property type="match status" value="1"/>
</dbReference>
<gene>
    <name evidence="8" type="ORF">COV72_07750</name>
</gene>
<dbReference type="InterPro" id="IPR038591">
    <property type="entry name" value="NolW-like_sf"/>
</dbReference>
<dbReference type="AlphaFoldDB" id="A0A2H0LXV4"/>
<dbReference type="GO" id="GO:0015627">
    <property type="term" value="C:type II protein secretion system complex"/>
    <property type="evidence" value="ECO:0007669"/>
    <property type="project" value="TreeGrafter"/>
</dbReference>
<dbReference type="GO" id="GO:0009279">
    <property type="term" value="C:cell outer membrane"/>
    <property type="evidence" value="ECO:0007669"/>
    <property type="project" value="UniProtKB-SubCell"/>
</dbReference>
<name>A0A2H0LXV4_9BACT</name>
<sequence>MKHHKTRGALALILLTASLNFWPGYLRAEEVVTKGVEAENTPKESIDASAAAKNDEESLLMDIDYRDVDIKEVARAFSAISGMNIIVSSEARANVTLKMSNVDWRTALEVILDTYNLSYIERGSFIIITTVERRRQQEESGPLETRIIRLNFANVSNVSATLTSTLSSRGRIDVDARTNSLIVTDIKSNLERVEDVASQLDTRTPQVLIETLVVDVKLTEAFKWGVVETLANHIRSEYDTDGETSKWDKAHKWTGSTSSNLAVSGGSTFNWSKTIFKSLDLNATLQSIFTETESNILANPRVVTLDNLPASIDIVTQEPYQELGETSGGSTLTSTAFTDIGITLTVTPHITKDNYISMEVSTTHSVKTGTSGGVPVVDKRTASTNVLVKDGETVVMGGLRRRDKSNTASKIPILGDIPLLGNLFRSKDTSTTETELVIFITPHLIGDYLLSDNEKIQLDQMRDLRDLTADVISFKNKQLLPLRPPVMSSK</sequence>
<dbReference type="Pfam" id="PF00263">
    <property type="entry name" value="Secretin"/>
    <property type="match status" value="1"/>
</dbReference>
<reference evidence="8 9" key="1">
    <citation type="submission" date="2017-09" db="EMBL/GenBank/DDBJ databases">
        <title>Depth-based differentiation of microbial function through sediment-hosted aquifers and enrichment of novel symbionts in the deep terrestrial subsurface.</title>
        <authorList>
            <person name="Probst A.J."/>
            <person name="Ladd B."/>
            <person name="Jarett J.K."/>
            <person name="Geller-Mcgrath D.E."/>
            <person name="Sieber C.M."/>
            <person name="Emerson J.B."/>
            <person name="Anantharaman K."/>
            <person name="Thomas B.C."/>
            <person name="Malmstrom R."/>
            <person name="Stieglmeier M."/>
            <person name="Klingl A."/>
            <person name="Woyke T."/>
            <person name="Ryan C.M."/>
            <person name="Banfield J.F."/>
        </authorList>
    </citation>
    <scope>NUCLEOTIDE SEQUENCE [LARGE SCALE GENOMIC DNA]</scope>
    <source>
        <strain evidence="8">CG11_big_fil_rev_8_21_14_0_20_42_13</strain>
    </source>
</reference>
<protein>
    <submittedName>
        <fullName evidence="8">Uncharacterized protein</fullName>
    </submittedName>
</protein>
<feature type="domain" description="Type II/III secretion system secretin-like" evidence="6">
    <location>
        <begin position="290"/>
        <end position="445"/>
    </location>
</feature>
<evidence type="ECO:0000256" key="1">
    <source>
        <dbReference type="ARBA" id="ARBA00004370"/>
    </source>
</evidence>
<organism evidence="8 9">
    <name type="scientific">Candidatus Ghiorseimicrobium undicola</name>
    <dbReference type="NCBI Taxonomy" id="1974746"/>
    <lineage>
        <taxon>Bacteria</taxon>
        <taxon>Pseudomonadati</taxon>
        <taxon>Candidatus Omnitrophota</taxon>
        <taxon>Candidatus Ghiorseimicrobium</taxon>
    </lineage>
</organism>
<dbReference type="GO" id="GO:0009306">
    <property type="term" value="P:protein secretion"/>
    <property type="evidence" value="ECO:0007669"/>
    <property type="project" value="InterPro"/>
</dbReference>
<accession>A0A2H0LXV4</accession>
<dbReference type="InterPro" id="IPR001775">
    <property type="entry name" value="GspD/PilQ"/>
</dbReference>
<dbReference type="Gene3D" id="3.30.1370.120">
    <property type="match status" value="1"/>
</dbReference>
<evidence type="ECO:0000259" key="6">
    <source>
        <dbReference type="Pfam" id="PF00263"/>
    </source>
</evidence>
<evidence type="ECO:0000313" key="8">
    <source>
        <dbReference type="EMBL" id="PIQ88514.1"/>
    </source>
</evidence>
<dbReference type="InterPro" id="IPR005644">
    <property type="entry name" value="NolW-like"/>
</dbReference>
<keyword evidence="5" id="KW-0813">Transport</keyword>
<evidence type="ECO:0000256" key="2">
    <source>
        <dbReference type="ARBA" id="ARBA00022729"/>
    </source>
</evidence>
<evidence type="ECO:0000256" key="3">
    <source>
        <dbReference type="ARBA" id="ARBA00023136"/>
    </source>
</evidence>
<dbReference type="PRINTS" id="PR01032">
    <property type="entry name" value="PHAGEIV"/>
</dbReference>
<comment type="similarity">
    <text evidence="4">Belongs to the bacterial secretin family.</text>
</comment>
<dbReference type="Proteomes" id="UP000229641">
    <property type="component" value="Unassembled WGS sequence"/>
</dbReference>
<dbReference type="InterPro" id="IPR004846">
    <property type="entry name" value="T2SS/T3SS_dom"/>
</dbReference>
<comment type="caution">
    <text evidence="8">The sequence shown here is derived from an EMBL/GenBank/DDBJ whole genome shotgun (WGS) entry which is preliminary data.</text>
</comment>
<keyword evidence="3" id="KW-0472">Membrane</keyword>
<comment type="subcellular location">
    <subcellularLocation>
        <location evidence="5">Cell outer membrane</location>
    </subcellularLocation>
    <subcellularLocation>
        <location evidence="1">Membrane</location>
    </subcellularLocation>
</comment>
<evidence type="ECO:0000256" key="5">
    <source>
        <dbReference type="RuleBase" id="RU004004"/>
    </source>
</evidence>